<gene>
    <name evidence="1" type="ORF">R1flu_016597</name>
</gene>
<protein>
    <submittedName>
        <fullName evidence="1">Uncharacterized protein</fullName>
    </submittedName>
</protein>
<evidence type="ECO:0000313" key="1">
    <source>
        <dbReference type="EMBL" id="KAL2631911.1"/>
    </source>
</evidence>
<reference evidence="1 2" key="1">
    <citation type="submission" date="2024-09" db="EMBL/GenBank/DDBJ databases">
        <title>Chromosome-scale assembly of Riccia fluitans.</title>
        <authorList>
            <person name="Paukszto L."/>
            <person name="Sawicki J."/>
            <person name="Karawczyk K."/>
            <person name="Piernik-Szablinska J."/>
            <person name="Szczecinska M."/>
            <person name="Mazdziarz M."/>
        </authorList>
    </citation>
    <scope>NUCLEOTIDE SEQUENCE [LARGE SCALE GENOMIC DNA]</scope>
    <source>
        <strain evidence="1">Rf_01</strain>
        <tissue evidence="1">Aerial parts of the thallus</tissue>
    </source>
</reference>
<dbReference type="AlphaFoldDB" id="A0ABD1YMT9"/>
<accession>A0ABD1YMT9</accession>
<name>A0ABD1YMT9_9MARC</name>
<dbReference type="Proteomes" id="UP001605036">
    <property type="component" value="Unassembled WGS sequence"/>
</dbReference>
<proteinExistence type="predicted"/>
<keyword evidence="2" id="KW-1185">Reference proteome</keyword>
<sequence>MGGARVDIDHTASSPALTRALVNEWYPEGNFAGLRPIDRQSKPDWWEKPSNRMDVVPLRNEAHPSSNRRYAATRTTVPPSMTLAGLVDGHPRLTTEAATPVSTFHSQP</sequence>
<evidence type="ECO:0000313" key="2">
    <source>
        <dbReference type="Proteomes" id="UP001605036"/>
    </source>
</evidence>
<organism evidence="1 2">
    <name type="scientific">Riccia fluitans</name>
    <dbReference type="NCBI Taxonomy" id="41844"/>
    <lineage>
        <taxon>Eukaryota</taxon>
        <taxon>Viridiplantae</taxon>
        <taxon>Streptophyta</taxon>
        <taxon>Embryophyta</taxon>
        <taxon>Marchantiophyta</taxon>
        <taxon>Marchantiopsida</taxon>
        <taxon>Marchantiidae</taxon>
        <taxon>Marchantiales</taxon>
        <taxon>Ricciaceae</taxon>
        <taxon>Riccia</taxon>
    </lineage>
</organism>
<dbReference type="EMBL" id="JBHFFA010000004">
    <property type="protein sequence ID" value="KAL2631911.1"/>
    <property type="molecule type" value="Genomic_DNA"/>
</dbReference>
<comment type="caution">
    <text evidence="1">The sequence shown here is derived from an EMBL/GenBank/DDBJ whole genome shotgun (WGS) entry which is preliminary data.</text>
</comment>